<dbReference type="RefSeq" id="WP_108950920.1">
    <property type="nucleotide sequence ID" value="NZ_CP022187.1"/>
</dbReference>
<dbReference type="PANTHER" id="PTHR23416">
    <property type="entry name" value="SIALIC ACID SYNTHASE-RELATED"/>
    <property type="match status" value="1"/>
</dbReference>
<accession>A0A2U8GUG2</accession>
<dbReference type="CDD" id="cd04647">
    <property type="entry name" value="LbH_MAT_like"/>
    <property type="match status" value="1"/>
</dbReference>
<dbReference type="InterPro" id="IPR051159">
    <property type="entry name" value="Hexapeptide_acetyltransf"/>
</dbReference>
<protein>
    <submittedName>
        <fullName evidence="3">Acetyltransferase</fullName>
    </submittedName>
</protein>
<evidence type="ECO:0000313" key="3">
    <source>
        <dbReference type="EMBL" id="AWI77221.1"/>
    </source>
</evidence>
<gene>
    <name evidence="3" type="ORF">CEW83_19950</name>
</gene>
<dbReference type="Gene3D" id="2.160.10.10">
    <property type="entry name" value="Hexapeptide repeat proteins"/>
    <property type="match status" value="1"/>
</dbReference>
<dbReference type="Proteomes" id="UP000244930">
    <property type="component" value="Chromosome"/>
</dbReference>
<evidence type="ECO:0000313" key="4">
    <source>
        <dbReference type="Proteomes" id="UP000244930"/>
    </source>
</evidence>
<sequence length="201" mass="21902">MIGLVQRILAKLRSLWFACVHAPRFGRCGRNVLLYAPFRVNGGEHIGLGDRTVMQRGAWLYCEPSEGQSGRLHVGSGCVFGYNNHITAVRDVVIEDHVLTANNVYISDNLHSYEDVGVPIMHQPVRFKNAVVIGEGSWIGENVCIIGASVGKNCVVGANSVVTHDIPDFSVAVGSPAVVIRYYDRSAGRWESKGVLRQGKG</sequence>
<organism evidence="3 4">
    <name type="scientific">Parazoarcus communis</name>
    <dbReference type="NCBI Taxonomy" id="41977"/>
    <lineage>
        <taxon>Bacteria</taxon>
        <taxon>Pseudomonadati</taxon>
        <taxon>Pseudomonadota</taxon>
        <taxon>Betaproteobacteria</taxon>
        <taxon>Rhodocyclales</taxon>
        <taxon>Zoogloeaceae</taxon>
        <taxon>Parazoarcus</taxon>
    </lineage>
</organism>
<dbReference type="InterPro" id="IPR011004">
    <property type="entry name" value="Trimer_LpxA-like_sf"/>
</dbReference>
<dbReference type="EMBL" id="CP022187">
    <property type="protein sequence ID" value="AWI77221.1"/>
    <property type="molecule type" value="Genomic_DNA"/>
</dbReference>
<proteinExistence type="inferred from homology"/>
<dbReference type="GO" id="GO:0005829">
    <property type="term" value="C:cytosol"/>
    <property type="evidence" value="ECO:0007669"/>
    <property type="project" value="TreeGrafter"/>
</dbReference>
<name>A0A2U8GUG2_9RHOO</name>
<dbReference type="GO" id="GO:0008374">
    <property type="term" value="F:O-acyltransferase activity"/>
    <property type="evidence" value="ECO:0007669"/>
    <property type="project" value="TreeGrafter"/>
</dbReference>
<keyword evidence="2 3" id="KW-0808">Transferase</keyword>
<reference evidence="3 4" key="1">
    <citation type="submission" date="2017-06" db="EMBL/GenBank/DDBJ databases">
        <title>Azoarcus.</title>
        <authorList>
            <person name="Woo J.-H."/>
            <person name="Kim H.-S."/>
        </authorList>
    </citation>
    <scope>NUCLEOTIDE SEQUENCE [LARGE SCALE GENOMIC DNA]</scope>
    <source>
        <strain evidence="3 4">TSPY31</strain>
    </source>
</reference>
<dbReference type="AlphaFoldDB" id="A0A2U8GUG2"/>
<evidence type="ECO:0000256" key="2">
    <source>
        <dbReference type="ARBA" id="ARBA00022679"/>
    </source>
</evidence>
<dbReference type="InterPro" id="IPR001451">
    <property type="entry name" value="Hexapep"/>
</dbReference>
<dbReference type="PANTHER" id="PTHR23416:SF23">
    <property type="entry name" value="ACETYLTRANSFERASE C18B11.09C-RELATED"/>
    <property type="match status" value="1"/>
</dbReference>
<comment type="similarity">
    <text evidence="1">Belongs to the transferase hexapeptide repeat family.</text>
</comment>
<keyword evidence="4" id="KW-1185">Reference proteome</keyword>
<evidence type="ECO:0000256" key="1">
    <source>
        <dbReference type="ARBA" id="ARBA00007274"/>
    </source>
</evidence>
<dbReference type="SUPFAM" id="SSF51161">
    <property type="entry name" value="Trimeric LpxA-like enzymes"/>
    <property type="match status" value="1"/>
</dbReference>
<dbReference type="Pfam" id="PF14602">
    <property type="entry name" value="Hexapep_2"/>
    <property type="match status" value="1"/>
</dbReference>
<dbReference type="KEGG" id="acom:CEW83_19950"/>